<dbReference type="SUPFAM" id="SSF54616">
    <property type="entry name" value="DNA-binding domain of Mlu1-box binding protein MBP1"/>
    <property type="match status" value="1"/>
</dbReference>
<dbReference type="GeneID" id="27684652"/>
<gene>
    <name evidence="5" type="ORF">SPPG_00954</name>
</gene>
<dbReference type="Proteomes" id="UP000053201">
    <property type="component" value="Unassembled WGS sequence"/>
</dbReference>
<dbReference type="InParanoid" id="A0A0L0HPW3"/>
<dbReference type="InterPro" id="IPR003163">
    <property type="entry name" value="Tscrpt_reg_HTH_APSES-type"/>
</dbReference>
<evidence type="ECO:0000256" key="1">
    <source>
        <dbReference type="ARBA" id="ARBA00022737"/>
    </source>
</evidence>
<dbReference type="OrthoDB" id="6718656at2759"/>
<evidence type="ECO:0000259" key="4">
    <source>
        <dbReference type="PROSITE" id="PS51299"/>
    </source>
</evidence>
<keyword evidence="2" id="KW-0040">ANK repeat</keyword>
<dbReference type="VEuPathDB" id="FungiDB:SPPG_00954"/>
<keyword evidence="1" id="KW-0677">Repeat</keyword>
<dbReference type="AlphaFoldDB" id="A0A0L0HPW3"/>
<evidence type="ECO:0000313" key="5">
    <source>
        <dbReference type="EMBL" id="KND03471.1"/>
    </source>
</evidence>
<dbReference type="PANTHER" id="PTHR43828">
    <property type="entry name" value="ASPARAGINASE"/>
    <property type="match status" value="1"/>
</dbReference>
<dbReference type="Pfam" id="PF04383">
    <property type="entry name" value="KilA-N"/>
    <property type="match status" value="1"/>
</dbReference>
<accession>A0A0L0HPW3</accession>
<dbReference type="GO" id="GO:0033309">
    <property type="term" value="C:SBF transcription complex"/>
    <property type="evidence" value="ECO:0007669"/>
    <property type="project" value="TreeGrafter"/>
</dbReference>
<feature type="domain" description="HTH APSES-type" evidence="4">
    <location>
        <begin position="91"/>
        <end position="204"/>
    </location>
</feature>
<reference evidence="5 6" key="1">
    <citation type="submission" date="2009-08" db="EMBL/GenBank/DDBJ databases">
        <title>The Genome Sequence of Spizellomyces punctatus strain DAOM BR117.</title>
        <authorList>
            <consortium name="The Broad Institute Genome Sequencing Platform"/>
            <person name="Russ C."/>
            <person name="Cuomo C."/>
            <person name="Shea T."/>
            <person name="Young S.K."/>
            <person name="Zeng Q."/>
            <person name="Koehrsen M."/>
            <person name="Haas B."/>
            <person name="Borodovsky M."/>
            <person name="Guigo R."/>
            <person name="Alvarado L."/>
            <person name="Berlin A."/>
            <person name="Bochicchio J."/>
            <person name="Borenstein D."/>
            <person name="Chapman S."/>
            <person name="Chen Z."/>
            <person name="Engels R."/>
            <person name="Freedman E."/>
            <person name="Gellesch M."/>
            <person name="Goldberg J."/>
            <person name="Griggs A."/>
            <person name="Gujja S."/>
            <person name="Heiman D."/>
            <person name="Hepburn T."/>
            <person name="Howarth C."/>
            <person name="Jen D."/>
            <person name="Larson L."/>
            <person name="Lewis B."/>
            <person name="Mehta T."/>
            <person name="Park D."/>
            <person name="Pearson M."/>
            <person name="Roberts A."/>
            <person name="Saif S."/>
            <person name="Shenoy N."/>
            <person name="Sisk P."/>
            <person name="Stolte C."/>
            <person name="Sykes S."/>
            <person name="Thomson T."/>
            <person name="Walk T."/>
            <person name="White J."/>
            <person name="Yandava C."/>
            <person name="Burger G."/>
            <person name="Gray M.W."/>
            <person name="Holland P.W.H."/>
            <person name="King N."/>
            <person name="Lang F.B.F."/>
            <person name="Roger A.J."/>
            <person name="Ruiz-Trillo I."/>
            <person name="Lander E."/>
            <person name="Nusbaum C."/>
        </authorList>
    </citation>
    <scope>NUCLEOTIDE SEQUENCE [LARGE SCALE GENOMIC DNA]</scope>
    <source>
        <strain evidence="5 6">DAOM BR117</strain>
    </source>
</reference>
<feature type="region of interest" description="Disordered" evidence="3">
    <location>
        <begin position="66"/>
        <end position="95"/>
    </location>
</feature>
<dbReference type="RefSeq" id="XP_016611510.1">
    <property type="nucleotide sequence ID" value="XM_016749281.1"/>
</dbReference>
<proteinExistence type="predicted"/>
<evidence type="ECO:0000256" key="3">
    <source>
        <dbReference type="SAM" id="MobiDB-lite"/>
    </source>
</evidence>
<dbReference type="GO" id="GO:0030907">
    <property type="term" value="C:MBF transcription complex"/>
    <property type="evidence" value="ECO:0007669"/>
    <property type="project" value="TreeGrafter"/>
</dbReference>
<dbReference type="InterPro" id="IPR036887">
    <property type="entry name" value="HTH_APSES_sf"/>
</dbReference>
<dbReference type="Gene3D" id="3.10.260.10">
    <property type="entry name" value="Transcription regulator HTH, APSES-type DNA-binding domain"/>
    <property type="match status" value="1"/>
</dbReference>
<dbReference type="GO" id="GO:0000981">
    <property type="term" value="F:DNA-binding transcription factor activity, RNA polymerase II-specific"/>
    <property type="evidence" value="ECO:0007669"/>
    <property type="project" value="UniProtKB-ARBA"/>
</dbReference>
<dbReference type="PROSITE" id="PS51299">
    <property type="entry name" value="HTH_APSES"/>
    <property type="match status" value="1"/>
</dbReference>
<sequence>MDGDIAQQVQKFADLCNEAFGGQTIEGRLNFVRPEDTRMHFQLPASFQLSTDKMIMKRLKVAQSRNKPYERLPVKSSVDGGSQNRKRRMSTGSASLGTSRYNDYQAFQICVNGTPVMRRKSDGWINLTHICKAAGMPKGQRSRILSKELRHGHEHEKVQGGAASFQGTWVPADHAKYFAIKNGIYEQIQPLFAHQDAEFTNVMPPQHPTAVEKQLPMLTPADSLPRTPGNPKALNFVELSHVSQMPAMNYQAMNYQCGFHLPYPQQQHEIGTGHSTSVMPTPDADDVTKFLLSASAHPLVINAM</sequence>
<dbReference type="PANTHER" id="PTHR43828:SF5">
    <property type="entry name" value="TRANSCRIPTIONAL REPRESSOR XBP1"/>
    <property type="match status" value="1"/>
</dbReference>
<dbReference type="GO" id="GO:0003677">
    <property type="term" value="F:DNA binding"/>
    <property type="evidence" value="ECO:0007669"/>
    <property type="project" value="InterPro"/>
</dbReference>
<dbReference type="InterPro" id="IPR051642">
    <property type="entry name" value="SWI6-like"/>
</dbReference>
<evidence type="ECO:0000256" key="2">
    <source>
        <dbReference type="ARBA" id="ARBA00023043"/>
    </source>
</evidence>
<dbReference type="InterPro" id="IPR018004">
    <property type="entry name" value="KilA/APSES_HTH"/>
</dbReference>
<keyword evidence="6" id="KW-1185">Reference proteome</keyword>
<dbReference type="EMBL" id="KQ257451">
    <property type="protein sequence ID" value="KND03471.1"/>
    <property type="molecule type" value="Genomic_DNA"/>
</dbReference>
<organism evidence="5 6">
    <name type="scientific">Spizellomyces punctatus (strain DAOM BR117)</name>
    <dbReference type="NCBI Taxonomy" id="645134"/>
    <lineage>
        <taxon>Eukaryota</taxon>
        <taxon>Fungi</taxon>
        <taxon>Fungi incertae sedis</taxon>
        <taxon>Chytridiomycota</taxon>
        <taxon>Chytridiomycota incertae sedis</taxon>
        <taxon>Chytridiomycetes</taxon>
        <taxon>Spizellomycetales</taxon>
        <taxon>Spizellomycetaceae</taxon>
        <taxon>Spizellomyces</taxon>
    </lineage>
</organism>
<evidence type="ECO:0000313" key="6">
    <source>
        <dbReference type="Proteomes" id="UP000053201"/>
    </source>
</evidence>
<dbReference type="SMART" id="SM01252">
    <property type="entry name" value="KilA-N"/>
    <property type="match status" value="1"/>
</dbReference>
<dbReference type="STRING" id="645134.A0A0L0HPW3"/>
<name>A0A0L0HPW3_SPIPD</name>
<protein>
    <recommendedName>
        <fullName evidence="4">HTH APSES-type domain-containing protein</fullName>
    </recommendedName>
</protein>